<organism evidence="1 2">
    <name type="scientific">Planoprotostelium fungivorum</name>
    <dbReference type="NCBI Taxonomy" id="1890364"/>
    <lineage>
        <taxon>Eukaryota</taxon>
        <taxon>Amoebozoa</taxon>
        <taxon>Evosea</taxon>
        <taxon>Variosea</taxon>
        <taxon>Cavosteliida</taxon>
        <taxon>Cavosteliaceae</taxon>
        <taxon>Planoprotostelium</taxon>
    </lineage>
</organism>
<reference evidence="1 2" key="1">
    <citation type="journal article" date="2018" name="Genome Biol. Evol.">
        <title>Multiple Roots of Fruiting Body Formation in Amoebozoa.</title>
        <authorList>
            <person name="Hillmann F."/>
            <person name="Forbes G."/>
            <person name="Novohradska S."/>
            <person name="Ferling I."/>
            <person name="Riege K."/>
            <person name="Groth M."/>
            <person name="Westermann M."/>
            <person name="Marz M."/>
            <person name="Spaller T."/>
            <person name="Winckler T."/>
            <person name="Schaap P."/>
            <person name="Glockner G."/>
        </authorList>
    </citation>
    <scope>NUCLEOTIDE SEQUENCE [LARGE SCALE GENOMIC DNA]</scope>
    <source>
        <strain evidence="1 2">Jena</strain>
    </source>
</reference>
<gene>
    <name evidence="1" type="ORF">PROFUN_04791</name>
</gene>
<comment type="caution">
    <text evidence="1">The sequence shown here is derived from an EMBL/GenBank/DDBJ whole genome shotgun (WGS) entry which is preliminary data.</text>
</comment>
<evidence type="ECO:0000313" key="2">
    <source>
        <dbReference type="Proteomes" id="UP000241769"/>
    </source>
</evidence>
<accession>A0A2P6NSW3</accession>
<keyword evidence="2" id="KW-1185">Reference proteome</keyword>
<name>A0A2P6NSW3_9EUKA</name>
<dbReference type="AlphaFoldDB" id="A0A2P6NSW3"/>
<sequence length="60" mass="6781">MIQSSYDLHPEVLRGALSRSVLTNLGSTFAGVPNISFGHWVRFLDRRDDSVEFREGDKEA</sequence>
<proteinExistence type="predicted"/>
<protein>
    <submittedName>
        <fullName evidence="1">Uncharacterized protein</fullName>
    </submittedName>
</protein>
<dbReference type="EMBL" id="MDYQ01000023">
    <property type="protein sequence ID" value="PRP87055.1"/>
    <property type="molecule type" value="Genomic_DNA"/>
</dbReference>
<dbReference type="InParanoid" id="A0A2P6NSW3"/>
<dbReference type="Proteomes" id="UP000241769">
    <property type="component" value="Unassembled WGS sequence"/>
</dbReference>
<evidence type="ECO:0000313" key="1">
    <source>
        <dbReference type="EMBL" id="PRP87055.1"/>
    </source>
</evidence>